<dbReference type="RefSeq" id="WP_171397323.1">
    <property type="nucleotide sequence ID" value="NZ_CP049838.1"/>
</dbReference>
<evidence type="ECO:0000313" key="3">
    <source>
        <dbReference type="Proteomes" id="UP000502665"/>
    </source>
</evidence>
<dbReference type="EMBL" id="CP049838">
    <property type="protein sequence ID" value="QJT01769.1"/>
    <property type="molecule type" value="Genomic_DNA"/>
</dbReference>
<proteinExistence type="predicted"/>
<dbReference type="AlphaFoldDB" id="A0A6M4WNF4"/>
<feature type="region of interest" description="Disordered" evidence="1">
    <location>
        <begin position="80"/>
        <end position="103"/>
    </location>
</feature>
<evidence type="ECO:0000313" key="2">
    <source>
        <dbReference type="EMBL" id="QJT01769.1"/>
    </source>
</evidence>
<keyword evidence="3" id="KW-1185">Reference proteome</keyword>
<organism evidence="2 3">
    <name type="scientific">Streptomyces asoensis</name>
    <dbReference type="NCBI Taxonomy" id="249586"/>
    <lineage>
        <taxon>Bacteria</taxon>
        <taxon>Bacillati</taxon>
        <taxon>Actinomycetota</taxon>
        <taxon>Actinomycetes</taxon>
        <taxon>Kitasatosporales</taxon>
        <taxon>Streptomycetaceae</taxon>
        <taxon>Streptomyces</taxon>
    </lineage>
</organism>
<accession>A0A6M4WNF4</accession>
<name>A0A6M4WNF4_9ACTN</name>
<dbReference type="Proteomes" id="UP000502665">
    <property type="component" value="Chromosome"/>
</dbReference>
<reference evidence="2" key="1">
    <citation type="submission" date="2020-03" db="EMBL/GenBank/DDBJ databases">
        <title>Molecular networking-based the target discovery of potent antiproliferative macrolactams: 5/6/7/16 polycyclic ansamycins and glycosylated trienomycin from Streptomyces cacaoi subsp. asoensis.</title>
        <authorList>
            <person name="Liu L.-L."/>
        </authorList>
    </citation>
    <scope>NUCLEOTIDE SEQUENCE [LARGE SCALE GENOMIC DNA]</scope>
    <source>
        <strain evidence="2">H2S5</strain>
    </source>
</reference>
<sequence length="103" mass="11353">MPSLSDHTVVLCDDCQARIRWAITVRGRRQAVNADPDPAGNLGALVDGTGTLKVRVLSGERSRLEGGEWQAMPHVATCARPRPRAASRARRPVVRPGAWRYQR</sequence>
<protein>
    <submittedName>
        <fullName evidence="2">Uncharacterized protein</fullName>
    </submittedName>
</protein>
<evidence type="ECO:0000256" key="1">
    <source>
        <dbReference type="SAM" id="MobiDB-lite"/>
    </source>
</evidence>
<gene>
    <name evidence="2" type="ORF">G9272_16825</name>
</gene>
<feature type="compositionally biased region" description="Basic residues" evidence="1">
    <location>
        <begin position="81"/>
        <end position="93"/>
    </location>
</feature>